<dbReference type="Proteomes" id="UP000321569">
    <property type="component" value="Unassembled WGS sequence"/>
</dbReference>
<evidence type="ECO:0000256" key="1">
    <source>
        <dbReference type="SAM" id="Phobius"/>
    </source>
</evidence>
<name>A0A512PMS6_9LACO</name>
<gene>
    <name evidence="2" type="ORF">LRA02_13580</name>
</gene>
<feature type="transmembrane region" description="Helical" evidence="1">
    <location>
        <begin position="216"/>
        <end position="241"/>
    </location>
</feature>
<dbReference type="AlphaFoldDB" id="A0A512PMS6"/>
<evidence type="ECO:0000313" key="2">
    <source>
        <dbReference type="EMBL" id="GEP72490.1"/>
    </source>
</evidence>
<dbReference type="RefSeq" id="WP_054748343.1">
    <property type="nucleotide sequence ID" value="NZ_BKAM01000020.1"/>
</dbReference>
<reference evidence="2 3" key="1">
    <citation type="submission" date="2019-07" db="EMBL/GenBank/DDBJ databases">
        <title>Whole genome shotgun sequence of Lactobacillus rapi NBRC 109618.</title>
        <authorList>
            <person name="Hosoyama A."/>
            <person name="Uohara A."/>
            <person name="Ohji S."/>
            <person name="Ichikawa N."/>
        </authorList>
    </citation>
    <scope>NUCLEOTIDE SEQUENCE [LARGE SCALE GENOMIC DNA]</scope>
    <source>
        <strain evidence="2 3">NBRC 109618</strain>
    </source>
</reference>
<organism evidence="2 3">
    <name type="scientific">Lentilactobacillus rapi</name>
    <dbReference type="NCBI Taxonomy" id="481723"/>
    <lineage>
        <taxon>Bacteria</taxon>
        <taxon>Bacillati</taxon>
        <taxon>Bacillota</taxon>
        <taxon>Bacilli</taxon>
        <taxon>Lactobacillales</taxon>
        <taxon>Lactobacillaceae</taxon>
        <taxon>Lentilactobacillus</taxon>
    </lineage>
</organism>
<feature type="transmembrane region" description="Helical" evidence="1">
    <location>
        <begin position="108"/>
        <end position="130"/>
    </location>
</feature>
<dbReference type="OrthoDB" id="258743at2"/>
<keyword evidence="1" id="KW-1133">Transmembrane helix</keyword>
<dbReference type="STRING" id="1423795.FD12_GL001926"/>
<sequence>MINAILINICLVLGLLIGVPFLFIYLLSAINRNTKQQIANHFGTPGQIGFGFLGVIIHEASHLLMALVFGHHIDQFRLIRIPTSDNPALGYVHHTWNQRNFYQNMGNLFIGVAPIFGCCLATLGLARYTIPEVYQSLIVTAQQSFNQLNFTVPEFSWVSMLVFLVIAANICIGGFDLSPADYENASQGLLQAVVSLVSLTIIISVTPLAAGFSALLSHFTMIVLVISLFNLLISSLMNFIFRII</sequence>
<feature type="transmembrane region" description="Helical" evidence="1">
    <location>
        <begin position="5"/>
        <end position="28"/>
    </location>
</feature>
<keyword evidence="1" id="KW-0472">Membrane</keyword>
<keyword evidence="1" id="KW-0812">Transmembrane</keyword>
<feature type="transmembrane region" description="Helical" evidence="1">
    <location>
        <begin position="155"/>
        <end position="177"/>
    </location>
</feature>
<evidence type="ECO:0000313" key="3">
    <source>
        <dbReference type="Proteomes" id="UP000321569"/>
    </source>
</evidence>
<accession>A0A512PMS6</accession>
<protein>
    <submittedName>
        <fullName evidence="2">Uncharacterized protein</fullName>
    </submittedName>
</protein>
<feature type="transmembrane region" description="Helical" evidence="1">
    <location>
        <begin position="189"/>
        <end position="210"/>
    </location>
</feature>
<proteinExistence type="predicted"/>
<dbReference type="EMBL" id="BKAM01000020">
    <property type="protein sequence ID" value="GEP72490.1"/>
    <property type="molecule type" value="Genomic_DNA"/>
</dbReference>
<feature type="transmembrane region" description="Helical" evidence="1">
    <location>
        <begin position="48"/>
        <end position="70"/>
    </location>
</feature>
<comment type="caution">
    <text evidence="2">The sequence shown here is derived from an EMBL/GenBank/DDBJ whole genome shotgun (WGS) entry which is preliminary data.</text>
</comment>